<dbReference type="Proteomes" id="UP000518605">
    <property type="component" value="Unassembled WGS sequence"/>
</dbReference>
<protein>
    <submittedName>
        <fullName evidence="1">Putative sporulation protein YyaC</fullName>
    </submittedName>
</protein>
<comment type="caution">
    <text evidence="1">The sequence shown here is derived from an EMBL/GenBank/DDBJ whole genome shotgun (WGS) entry which is preliminary data.</text>
</comment>
<dbReference type="Pfam" id="PF06866">
    <property type="entry name" value="DUF1256"/>
    <property type="match status" value="1"/>
</dbReference>
<name>A0A7W5C928_9BACL</name>
<keyword evidence="2" id="KW-1185">Reference proteome</keyword>
<dbReference type="InterPro" id="IPR023430">
    <property type="entry name" value="Pept_HybD-like_dom_sf"/>
</dbReference>
<dbReference type="NCBIfam" id="TIGR02841">
    <property type="entry name" value="spore_YyaC"/>
    <property type="match status" value="1"/>
</dbReference>
<accession>A0A7W5C928</accession>
<reference evidence="1 2" key="1">
    <citation type="submission" date="2020-08" db="EMBL/GenBank/DDBJ databases">
        <title>Genomic Encyclopedia of Type Strains, Phase III (KMG-III): the genomes of soil and plant-associated and newly described type strains.</title>
        <authorList>
            <person name="Whitman W."/>
        </authorList>
    </citation>
    <scope>NUCLEOTIDE SEQUENCE [LARGE SCALE GENOMIC DNA]</scope>
    <source>
        <strain evidence="1 2">CECT 8234</strain>
    </source>
</reference>
<dbReference type="InterPro" id="IPR009665">
    <property type="entry name" value="YyaC"/>
</dbReference>
<organism evidence="1 2">
    <name type="scientific">Paenibacillus endophyticus</name>
    <dbReference type="NCBI Taxonomy" id="1294268"/>
    <lineage>
        <taxon>Bacteria</taxon>
        <taxon>Bacillati</taxon>
        <taxon>Bacillota</taxon>
        <taxon>Bacilli</taxon>
        <taxon>Bacillales</taxon>
        <taxon>Paenibacillaceae</taxon>
        <taxon>Paenibacillus</taxon>
    </lineage>
</organism>
<evidence type="ECO:0000313" key="1">
    <source>
        <dbReference type="EMBL" id="MBB3152404.1"/>
    </source>
</evidence>
<dbReference type="SUPFAM" id="SSF53163">
    <property type="entry name" value="HybD-like"/>
    <property type="match status" value="1"/>
</dbReference>
<evidence type="ECO:0000313" key="2">
    <source>
        <dbReference type="Proteomes" id="UP000518605"/>
    </source>
</evidence>
<dbReference type="RefSeq" id="WP_183562330.1">
    <property type="nucleotide sequence ID" value="NZ_CBCSLB010000005.1"/>
</dbReference>
<dbReference type="EMBL" id="JACHXW010000006">
    <property type="protein sequence ID" value="MBB3152404.1"/>
    <property type="molecule type" value="Genomic_DNA"/>
</dbReference>
<sequence>MKSIRSQGRCTATEQLTKFEIEPFLASIAARHSDRDSIVFVCIGSDRSSGDSLGPLIGSMLKERGWKQVIGTLQSPCDAHAEEQAVQAVPKEATIIAIDACLGKPSSIGRFLVAEGPLQPGKAIGRRLPPIGQFSIAGVVNANGPKAYWMLQTTSLYQVMRMARDAVDAIEAAWSKDKEQDKTHDTEWKIPIV</sequence>
<proteinExistence type="predicted"/>
<gene>
    <name evidence="1" type="ORF">FHS16_002454</name>
</gene>
<dbReference type="AlphaFoldDB" id="A0A7W5C928"/>